<evidence type="ECO:0000256" key="2">
    <source>
        <dbReference type="ARBA" id="ARBA00022448"/>
    </source>
</evidence>
<dbReference type="PANTHER" id="PTHR43045">
    <property type="entry name" value="SHIKIMATE TRANSPORTER"/>
    <property type="match status" value="1"/>
</dbReference>
<dbReference type="Proteomes" id="UP000494108">
    <property type="component" value="Unassembled WGS sequence"/>
</dbReference>
<feature type="transmembrane region" description="Helical" evidence="7">
    <location>
        <begin position="247"/>
        <end position="271"/>
    </location>
</feature>
<feature type="transmembrane region" description="Helical" evidence="7">
    <location>
        <begin position="283"/>
        <end position="305"/>
    </location>
</feature>
<dbReference type="Gene3D" id="1.20.1250.20">
    <property type="entry name" value="MFS general substrate transporter like domains"/>
    <property type="match status" value="2"/>
</dbReference>
<evidence type="ECO:0000256" key="1">
    <source>
        <dbReference type="ARBA" id="ARBA00004651"/>
    </source>
</evidence>
<feature type="transmembrane region" description="Helical" evidence="7">
    <location>
        <begin position="312"/>
        <end position="329"/>
    </location>
</feature>
<dbReference type="GO" id="GO:0022857">
    <property type="term" value="F:transmembrane transporter activity"/>
    <property type="evidence" value="ECO:0007669"/>
    <property type="project" value="InterPro"/>
</dbReference>
<evidence type="ECO:0000256" key="3">
    <source>
        <dbReference type="ARBA" id="ARBA00022475"/>
    </source>
</evidence>
<evidence type="ECO:0000259" key="8">
    <source>
        <dbReference type="PROSITE" id="PS50850"/>
    </source>
</evidence>
<organism evidence="9 10">
    <name type="scientific">Achromobacter pestifer</name>
    <dbReference type="NCBI Taxonomy" id="1353889"/>
    <lineage>
        <taxon>Bacteria</taxon>
        <taxon>Pseudomonadati</taxon>
        <taxon>Pseudomonadota</taxon>
        <taxon>Betaproteobacteria</taxon>
        <taxon>Burkholderiales</taxon>
        <taxon>Alcaligenaceae</taxon>
        <taxon>Achromobacter</taxon>
    </lineage>
</organism>
<feature type="transmembrane region" description="Helical" evidence="7">
    <location>
        <begin position="375"/>
        <end position="394"/>
    </location>
</feature>
<dbReference type="SUPFAM" id="SSF103473">
    <property type="entry name" value="MFS general substrate transporter"/>
    <property type="match status" value="1"/>
</dbReference>
<evidence type="ECO:0000256" key="4">
    <source>
        <dbReference type="ARBA" id="ARBA00022692"/>
    </source>
</evidence>
<keyword evidence="10" id="KW-1185">Reference proteome</keyword>
<keyword evidence="3" id="KW-1003">Cell membrane</keyword>
<gene>
    <name evidence="9" type="primary">abaF_4</name>
    <name evidence="9" type="ORF">LMG3431_00939</name>
</gene>
<proteinExistence type="predicted"/>
<reference evidence="9 10" key="1">
    <citation type="submission" date="2020-04" db="EMBL/GenBank/DDBJ databases">
        <authorList>
            <person name="De Canck E."/>
        </authorList>
    </citation>
    <scope>NUCLEOTIDE SEQUENCE [LARGE SCALE GENOMIC DNA]</scope>
    <source>
        <strain evidence="9 10">LMG 3431</strain>
    </source>
</reference>
<dbReference type="InterPro" id="IPR020846">
    <property type="entry name" value="MFS_dom"/>
</dbReference>
<feature type="transmembrane region" description="Helical" evidence="7">
    <location>
        <begin position="341"/>
        <end position="363"/>
    </location>
</feature>
<dbReference type="RefSeq" id="WP_175173239.1">
    <property type="nucleotide sequence ID" value="NZ_CADIJX010000001.1"/>
</dbReference>
<keyword evidence="5 7" id="KW-1133">Transmembrane helix</keyword>
<feature type="transmembrane region" description="Helical" evidence="7">
    <location>
        <begin position="193"/>
        <end position="210"/>
    </location>
</feature>
<dbReference type="GO" id="GO:0005886">
    <property type="term" value="C:plasma membrane"/>
    <property type="evidence" value="ECO:0007669"/>
    <property type="project" value="UniProtKB-SubCell"/>
</dbReference>
<evidence type="ECO:0000313" key="9">
    <source>
        <dbReference type="EMBL" id="CAB3629793.1"/>
    </source>
</evidence>
<evidence type="ECO:0000256" key="5">
    <source>
        <dbReference type="ARBA" id="ARBA00022989"/>
    </source>
</evidence>
<protein>
    <submittedName>
        <fullName evidence="9">Fosfomycin resistance protein AbaF</fullName>
    </submittedName>
</protein>
<accession>A0A6S6YN74</accession>
<feature type="transmembrane region" description="Helical" evidence="7">
    <location>
        <begin position="153"/>
        <end position="173"/>
    </location>
</feature>
<name>A0A6S6YN74_9BURK</name>
<feature type="transmembrane region" description="Helical" evidence="7">
    <location>
        <begin position="88"/>
        <end position="111"/>
    </location>
</feature>
<keyword evidence="6 7" id="KW-0472">Membrane</keyword>
<feature type="transmembrane region" description="Helical" evidence="7">
    <location>
        <begin position="51"/>
        <end position="76"/>
    </location>
</feature>
<evidence type="ECO:0000256" key="7">
    <source>
        <dbReference type="SAM" id="Phobius"/>
    </source>
</evidence>
<comment type="subcellular location">
    <subcellularLocation>
        <location evidence="1">Cell membrane</location>
        <topology evidence="1">Multi-pass membrane protein</topology>
    </subcellularLocation>
</comment>
<dbReference type="PROSITE" id="PS50850">
    <property type="entry name" value="MFS"/>
    <property type="match status" value="1"/>
</dbReference>
<dbReference type="EMBL" id="CADIJX010000001">
    <property type="protein sequence ID" value="CAB3629793.1"/>
    <property type="molecule type" value="Genomic_DNA"/>
</dbReference>
<feature type="transmembrane region" description="Helical" evidence="7">
    <location>
        <begin position="117"/>
        <end position="141"/>
    </location>
</feature>
<dbReference type="InterPro" id="IPR005828">
    <property type="entry name" value="MFS_sugar_transport-like"/>
</dbReference>
<dbReference type="CDD" id="cd17369">
    <property type="entry name" value="MFS_ShiA_like"/>
    <property type="match status" value="1"/>
</dbReference>
<dbReference type="Pfam" id="PF00083">
    <property type="entry name" value="Sugar_tr"/>
    <property type="match status" value="1"/>
</dbReference>
<feature type="domain" description="Major facilitator superfamily (MFS) profile" evidence="8">
    <location>
        <begin position="14"/>
        <end position="432"/>
    </location>
</feature>
<evidence type="ECO:0000256" key="6">
    <source>
        <dbReference type="ARBA" id="ARBA00023136"/>
    </source>
</evidence>
<keyword evidence="4 7" id="KW-0812">Transmembrane</keyword>
<evidence type="ECO:0000313" key="10">
    <source>
        <dbReference type="Proteomes" id="UP000494108"/>
    </source>
</evidence>
<dbReference type="AlphaFoldDB" id="A0A6S6YN74"/>
<dbReference type="FunFam" id="1.20.1250.20:FF:000001">
    <property type="entry name" value="Dicarboxylate MFS transporter"/>
    <property type="match status" value="1"/>
</dbReference>
<dbReference type="InterPro" id="IPR036259">
    <property type="entry name" value="MFS_trans_sf"/>
</dbReference>
<dbReference type="PANTHER" id="PTHR43045:SF1">
    <property type="entry name" value="SHIKIMATE TRANSPORTER"/>
    <property type="match status" value="1"/>
</dbReference>
<sequence length="444" mass="47439">MRGETATGHQPVRASTAAFVGTMIEWYDFYIYATAAALVFGKLFFPSATGFYGTLAALGTFAVGFFARPLGGAIFGHIGDKIGRKKSLVITLVMMGTVTVLIGLLPTYASIGFWAPVLLIVLRIVQGIAVGGEWGGAVLMAGEHSPDKSKRTFFASFAQLGSPAGLILSMLMFKLVTGLDDEAFLSWGWRVPFLFSAVLLIVGFVIRLSVNESPDFLAEKQAQAKRAPSAKPVQTPLAQVLRGAPRLLALAVGANVLGIAGFYFTNTFMIAYTTQYVGLNRAVILDCLLVVSIMQFLITPLAAYIASRVGNLRFLGAMAFVSMFTPYAMFNLVDQGSLTSITLGVGVAVLFMGAYYAVIAGYVSDSFPTAIRYTGISMAYQLSGAIFGGLTPLLGTVLAENFKGQWWPLALLFSAISLLSLVSVLLLGNAGQHSEQFQLKDQQA</sequence>
<feature type="transmembrane region" description="Helical" evidence="7">
    <location>
        <begin position="406"/>
        <end position="427"/>
    </location>
</feature>
<keyword evidence="2" id="KW-0813">Transport</keyword>